<dbReference type="EMBL" id="MFAQ01000045">
    <property type="protein sequence ID" value="OGD81399.1"/>
    <property type="molecule type" value="Genomic_DNA"/>
</dbReference>
<organism evidence="1 2">
    <name type="scientific">Candidatus Collierbacteria bacterium RIFOXYD1_FULL_40_9</name>
    <dbReference type="NCBI Taxonomy" id="1817731"/>
    <lineage>
        <taxon>Bacteria</taxon>
        <taxon>Candidatus Collieribacteriota</taxon>
    </lineage>
</organism>
<reference evidence="1 2" key="1">
    <citation type="journal article" date="2016" name="Nat. Commun.">
        <title>Thousands of microbial genomes shed light on interconnected biogeochemical processes in an aquifer system.</title>
        <authorList>
            <person name="Anantharaman K."/>
            <person name="Brown C.T."/>
            <person name="Hug L.A."/>
            <person name="Sharon I."/>
            <person name="Castelle C.J."/>
            <person name="Probst A.J."/>
            <person name="Thomas B.C."/>
            <person name="Singh A."/>
            <person name="Wilkins M.J."/>
            <person name="Karaoz U."/>
            <person name="Brodie E.L."/>
            <person name="Williams K.H."/>
            <person name="Hubbard S.S."/>
            <person name="Banfield J.F."/>
        </authorList>
    </citation>
    <scope>NUCLEOTIDE SEQUENCE [LARGE SCALE GENOMIC DNA]</scope>
</reference>
<proteinExistence type="predicted"/>
<evidence type="ECO:0000313" key="1">
    <source>
        <dbReference type="EMBL" id="OGD81399.1"/>
    </source>
</evidence>
<sequence length="62" mass="7144">MCPVSNYKYIFSEEKNGNNKSKSTWLPVTGYNLLGYRHFGKGQTLESWLAIYEGIRTRVPSI</sequence>
<dbReference type="AlphaFoldDB" id="A0A1F5FP59"/>
<gene>
    <name evidence="1" type="ORF">A2572_01200</name>
</gene>
<accession>A0A1F5FP59</accession>
<comment type="caution">
    <text evidence="1">The sequence shown here is derived from an EMBL/GenBank/DDBJ whole genome shotgun (WGS) entry which is preliminary data.</text>
</comment>
<name>A0A1F5FP59_9BACT</name>
<evidence type="ECO:0000313" key="2">
    <source>
        <dbReference type="Proteomes" id="UP000179237"/>
    </source>
</evidence>
<protein>
    <submittedName>
        <fullName evidence="1">Uncharacterized protein</fullName>
    </submittedName>
</protein>
<dbReference type="Proteomes" id="UP000179237">
    <property type="component" value="Unassembled WGS sequence"/>
</dbReference>